<dbReference type="Proteomes" id="UP000053947">
    <property type="component" value="Unassembled WGS sequence"/>
</dbReference>
<name>A0A0W0GHH1_9CHLR</name>
<evidence type="ECO:0000313" key="8">
    <source>
        <dbReference type="Proteomes" id="UP000053947"/>
    </source>
</evidence>
<comment type="subcellular location">
    <subcellularLocation>
        <location evidence="6">Cell membrane</location>
        <topology evidence="6">Multi-pass membrane protein</topology>
    </subcellularLocation>
    <subcellularLocation>
        <location evidence="1">Membrane</location>
        <topology evidence="1">Multi-pass membrane protein</topology>
    </subcellularLocation>
</comment>
<accession>A0A0W0GHH1</accession>
<evidence type="ECO:0000313" key="7">
    <source>
        <dbReference type="EMBL" id="KTB47995.1"/>
    </source>
</evidence>
<reference evidence="7 8" key="1">
    <citation type="submission" date="2015-06" db="EMBL/GenBank/DDBJ databases">
        <title>Genome sequence of the organohalide-respiring Dehalogenimonas alkenigignens type strain (IP3-3T).</title>
        <authorList>
            <person name="Key T.A."/>
            <person name="Richmond D.P."/>
            <person name="Bowman K.S."/>
            <person name="Cho Y.-J."/>
            <person name="Chun J."/>
            <person name="da Costa M.S."/>
            <person name="Rainey F.A."/>
            <person name="Moe W.M."/>
        </authorList>
    </citation>
    <scope>NUCLEOTIDE SEQUENCE [LARGE SCALE GENOMIC DNA]</scope>
    <source>
        <strain evidence="7 8">IP3-3</strain>
    </source>
</reference>
<evidence type="ECO:0000256" key="4">
    <source>
        <dbReference type="ARBA" id="ARBA00022989"/>
    </source>
</evidence>
<dbReference type="EMBL" id="LFDV01000002">
    <property type="protein sequence ID" value="KTB47995.1"/>
    <property type="molecule type" value="Genomic_DNA"/>
</dbReference>
<dbReference type="OrthoDB" id="9780109at2"/>
<dbReference type="GO" id="GO:0005886">
    <property type="term" value="C:plasma membrane"/>
    <property type="evidence" value="ECO:0007669"/>
    <property type="project" value="UniProtKB-SubCell"/>
</dbReference>
<sequence length="262" mass="27117">MGESILDGGGLLPFALAALGLLVGAYGTLIGVGGALVLVPALLFLYPDADPLVITAVSLAVVLINGLGAAYAYGRQKRVDYKTGLLFAAGTIPGLLLGIWTLHQVSRTSFGLIFGLVMLFISAALILKPHPESLPADTGGGRRYNRPLGFSLSAAAGYFAGLLGIGGGIIHVPVMTHILRFPAHVATATSSFILVFTALAGSLIHLGAGRYGDDWSIIIWLAVGVIFGSQIGARLSRRLRGSVLIRLLAVALALTGLRLILG</sequence>
<gene>
    <name evidence="7" type="ORF">DEALK_08400</name>
</gene>
<feature type="transmembrane region" description="Helical" evidence="6">
    <location>
        <begin position="109"/>
        <end position="127"/>
    </location>
</feature>
<keyword evidence="3 6" id="KW-0812">Transmembrane</keyword>
<evidence type="ECO:0000256" key="2">
    <source>
        <dbReference type="ARBA" id="ARBA00009142"/>
    </source>
</evidence>
<feature type="transmembrane region" description="Helical" evidence="6">
    <location>
        <begin position="148"/>
        <end position="170"/>
    </location>
</feature>
<keyword evidence="8" id="KW-1185">Reference proteome</keyword>
<dbReference type="InterPro" id="IPR051598">
    <property type="entry name" value="TSUP/Inactive_protease-like"/>
</dbReference>
<evidence type="ECO:0000256" key="6">
    <source>
        <dbReference type="RuleBase" id="RU363041"/>
    </source>
</evidence>
<comment type="caution">
    <text evidence="7">The sequence shown here is derived from an EMBL/GenBank/DDBJ whole genome shotgun (WGS) entry which is preliminary data.</text>
</comment>
<evidence type="ECO:0000256" key="5">
    <source>
        <dbReference type="ARBA" id="ARBA00023136"/>
    </source>
</evidence>
<feature type="transmembrane region" description="Helical" evidence="6">
    <location>
        <begin position="12"/>
        <end position="45"/>
    </location>
</feature>
<feature type="transmembrane region" description="Helical" evidence="6">
    <location>
        <begin position="243"/>
        <end position="261"/>
    </location>
</feature>
<feature type="transmembrane region" description="Helical" evidence="6">
    <location>
        <begin position="85"/>
        <end position="103"/>
    </location>
</feature>
<dbReference type="PANTHER" id="PTHR43701:SF2">
    <property type="entry name" value="MEMBRANE TRANSPORTER PROTEIN YJNA-RELATED"/>
    <property type="match status" value="1"/>
</dbReference>
<evidence type="ECO:0000256" key="1">
    <source>
        <dbReference type="ARBA" id="ARBA00004141"/>
    </source>
</evidence>
<dbReference type="STRING" id="1217799.DEALK_08400"/>
<feature type="transmembrane region" description="Helical" evidence="6">
    <location>
        <begin position="51"/>
        <end position="73"/>
    </location>
</feature>
<dbReference type="InterPro" id="IPR002781">
    <property type="entry name" value="TM_pro_TauE-like"/>
</dbReference>
<keyword evidence="5 6" id="KW-0472">Membrane</keyword>
<feature type="transmembrane region" description="Helical" evidence="6">
    <location>
        <begin position="190"/>
        <end position="208"/>
    </location>
</feature>
<organism evidence="7 8">
    <name type="scientific">Dehalogenimonas alkenigignens</name>
    <dbReference type="NCBI Taxonomy" id="1217799"/>
    <lineage>
        <taxon>Bacteria</taxon>
        <taxon>Bacillati</taxon>
        <taxon>Chloroflexota</taxon>
        <taxon>Dehalococcoidia</taxon>
        <taxon>Dehalococcoidales</taxon>
        <taxon>Dehalococcoidaceae</taxon>
        <taxon>Dehalogenimonas</taxon>
    </lineage>
</organism>
<evidence type="ECO:0000256" key="3">
    <source>
        <dbReference type="ARBA" id="ARBA00022692"/>
    </source>
</evidence>
<feature type="transmembrane region" description="Helical" evidence="6">
    <location>
        <begin position="215"/>
        <end position="231"/>
    </location>
</feature>
<comment type="similarity">
    <text evidence="2 6">Belongs to the 4-toluene sulfonate uptake permease (TSUP) (TC 2.A.102) family.</text>
</comment>
<dbReference type="RefSeq" id="WP_058438984.1">
    <property type="nucleotide sequence ID" value="NZ_KQ758903.1"/>
</dbReference>
<dbReference type="PANTHER" id="PTHR43701">
    <property type="entry name" value="MEMBRANE TRANSPORTER PROTEIN MJ0441-RELATED"/>
    <property type="match status" value="1"/>
</dbReference>
<protein>
    <recommendedName>
        <fullName evidence="6">Probable membrane transporter protein</fullName>
    </recommendedName>
</protein>
<dbReference type="AlphaFoldDB" id="A0A0W0GHH1"/>
<dbReference type="Pfam" id="PF01925">
    <property type="entry name" value="TauE"/>
    <property type="match status" value="1"/>
</dbReference>
<proteinExistence type="inferred from homology"/>
<keyword evidence="6" id="KW-1003">Cell membrane</keyword>
<keyword evidence="4 6" id="KW-1133">Transmembrane helix</keyword>